<reference evidence="2" key="1">
    <citation type="submission" date="2014-09" db="EMBL/GenBank/DDBJ databases">
        <authorList>
            <person name="Sharma Rahul"/>
            <person name="Thines Marco"/>
        </authorList>
    </citation>
    <scope>NUCLEOTIDE SEQUENCE [LARGE SCALE GENOMIC DNA]</scope>
</reference>
<dbReference type="EMBL" id="CCYD01000553">
    <property type="protein sequence ID" value="CEG41646.1"/>
    <property type="molecule type" value="Genomic_DNA"/>
</dbReference>
<accession>A0A0P1AKS0</accession>
<organism evidence="1 2">
    <name type="scientific">Plasmopara halstedii</name>
    <name type="common">Downy mildew of sunflower</name>
    <dbReference type="NCBI Taxonomy" id="4781"/>
    <lineage>
        <taxon>Eukaryota</taxon>
        <taxon>Sar</taxon>
        <taxon>Stramenopiles</taxon>
        <taxon>Oomycota</taxon>
        <taxon>Peronosporomycetes</taxon>
        <taxon>Peronosporales</taxon>
        <taxon>Peronosporaceae</taxon>
        <taxon>Plasmopara</taxon>
    </lineage>
</organism>
<dbReference type="AlphaFoldDB" id="A0A0P1AKS0"/>
<proteinExistence type="predicted"/>
<sequence length="110" mass="13303">MEIWRKEWQEMDDMDRITIFFRLRYTTTKILGDHTVEELVADGVSPILYSRALEELAETNEEESYDAWYSRQRERFETFVEAYRKKLDLPPRYPVLEMFANFKVHEGIAT</sequence>
<protein>
    <submittedName>
        <fullName evidence="1">Uncharacterized protein</fullName>
    </submittedName>
</protein>
<name>A0A0P1AKS0_PLAHL</name>
<evidence type="ECO:0000313" key="1">
    <source>
        <dbReference type="EMBL" id="CEG41646.1"/>
    </source>
</evidence>
<dbReference type="RefSeq" id="XP_024578015.1">
    <property type="nucleotide sequence ID" value="XM_024727438.1"/>
</dbReference>
<dbReference type="GeneID" id="36407033"/>
<keyword evidence="2" id="KW-1185">Reference proteome</keyword>
<dbReference type="Proteomes" id="UP000054928">
    <property type="component" value="Unassembled WGS sequence"/>
</dbReference>
<evidence type="ECO:0000313" key="2">
    <source>
        <dbReference type="Proteomes" id="UP000054928"/>
    </source>
</evidence>